<dbReference type="InterPro" id="IPR016036">
    <property type="entry name" value="Malonyl_transacylase_ACP-bd"/>
</dbReference>
<protein>
    <submittedName>
        <fullName evidence="1">Uncharacterized protein</fullName>
    </submittedName>
</protein>
<reference evidence="1 2" key="1">
    <citation type="submission" date="2014-01" db="EMBL/GenBank/DDBJ databases">
        <authorList>
            <person name="Dobos K."/>
            <person name="Lenaerts A."/>
            <person name="Ordway D."/>
            <person name="DeGroote M.A."/>
            <person name="Parker T."/>
            <person name="Sizemore C."/>
            <person name="Tallon L.J."/>
            <person name="Sadzewicz L.K."/>
            <person name="Sengamalay N."/>
            <person name="Fraser C.M."/>
            <person name="Hine E."/>
            <person name="Shefchek K.A."/>
            <person name="Das S.P."/>
            <person name="Tettelin H."/>
        </authorList>
    </citation>
    <scope>NUCLEOTIDE SEQUENCE [LARGE SCALE GENOMIC DNA]</scope>
    <source>
        <strain evidence="1 2">Harvey</strain>
    </source>
</reference>
<evidence type="ECO:0000313" key="2">
    <source>
        <dbReference type="Proteomes" id="UP000020681"/>
    </source>
</evidence>
<dbReference type="Gene3D" id="3.30.70.250">
    <property type="entry name" value="Malonyl-CoA ACP transacylase, ACP-binding"/>
    <property type="match status" value="1"/>
</dbReference>
<dbReference type="Proteomes" id="UP000020681">
    <property type="component" value="Unassembled WGS sequence"/>
</dbReference>
<keyword evidence="2" id="KW-1185">Reference proteome</keyword>
<proteinExistence type="predicted"/>
<sequence length="42" mass="4319">MMVAVAASAAQVAPMLQEGVSIAAVNGPDSVVISGRRPRQPW</sequence>
<dbReference type="SUPFAM" id="SSF55048">
    <property type="entry name" value="Probable ACP-binding domain of malonyl-CoA ACP transacylase"/>
    <property type="match status" value="1"/>
</dbReference>
<dbReference type="EMBL" id="JAOL01000097">
    <property type="protein sequence ID" value="EUA90949.1"/>
    <property type="molecule type" value="Genomic_DNA"/>
</dbReference>
<evidence type="ECO:0000313" key="1">
    <source>
        <dbReference type="EMBL" id="EUA90949.1"/>
    </source>
</evidence>
<accession>A0ABN0R1J8</accession>
<gene>
    <name evidence="1" type="ORF">I551_2657</name>
</gene>
<name>A0ABN0R1J8_MYCUL</name>
<organism evidence="1 2">
    <name type="scientific">Mycobacterium ulcerans str. Harvey</name>
    <dbReference type="NCBI Taxonomy" id="1299332"/>
    <lineage>
        <taxon>Bacteria</taxon>
        <taxon>Bacillati</taxon>
        <taxon>Actinomycetota</taxon>
        <taxon>Actinomycetes</taxon>
        <taxon>Mycobacteriales</taxon>
        <taxon>Mycobacteriaceae</taxon>
        <taxon>Mycobacterium</taxon>
        <taxon>Mycobacterium ulcerans group</taxon>
    </lineage>
</organism>
<comment type="caution">
    <text evidence="1">The sequence shown here is derived from an EMBL/GenBank/DDBJ whole genome shotgun (WGS) entry which is preliminary data.</text>
</comment>